<sequence>MSGAALLPCPFCGSADAHLDESRQYGHGEAFDTFKVRCECGAEVRVGSYAGDRPEQHKAEVVRRWNRRSTTS</sequence>
<dbReference type="NCBIfam" id="TIGR03655">
    <property type="entry name" value="anti_R_Lar"/>
    <property type="match status" value="1"/>
</dbReference>
<dbReference type="EMBL" id="BMYK01000002">
    <property type="protein sequence ID" value="GHC72574.1"/>
    <property type="molecule type" value="Genomic_DNA"/>
</dbReference>
<evidence type="ECO:0000256" key="1">
    <source>
        <dbReference type="SAM" id="MobiDB-lite"/>
    </source>
</evidence>
<comment type="caution">
    <text evidence="2">The sequence shown here is derived from an EMBL/GenBank/DDBJ whole genome shotgun (WGS) entry which is preliminary data.</text>
</comment>
<evidence type="ECO:0008006" key="4">
    <source>
        <dbReference type="Google" id="ProtNLM"/>
    </source>
</evidence>
<reference evidence="3" key="1">
    <citation type="journal article" date="2019" name="Int. J. Syst. Evol. Microbiol.">
        <title>The Global Catalogue of Microorganisms (GCM) 10K type strain sequencing project: providing services to taxonomists for standard genome sequencing and annotation.</title>
        <authorList>
            <consortium name="The Broad Institute Genomics Platform"/>
            <consortium name="The Broad Institute Genome Sequencing Center for Infectious Disease"/>
            <person name="Wu L."/>
            <person name="Ma J."/>
        </authorList>
    </citation>
    <scope>NUCLEOTIDE SEQUENCE [LARGE SCALE GENOMIC DNA]</scope>
    <source>
        <strain evidence="3">KCTC 23314</strain>
    </source>
</reference>
<keyword evidence="3" id="KW-1185">Reference proteome</keyword>
<dbReference type="RefSeq" id="WP_189685721.1">
    <property type="nucleotide sequence ID" value="NZ_BMYK01000002.1"/>
</dbReference>
<organism evidence="2 3">
    <name type="scientific">Pseudorhodoferax aquiterrae</name>
    <dbReference type="NCBI Taxonomy" id="747304"/>
    <lineage>
        <taxon>Bacteria</taxon>
        <taxon>Pseudomonadati</taxon>
        <taxon>Pseudomonadota</taxon>
        <taxon>Betaproteobacteria</taxon>
        <taxon>Burkholderiales</taxon>
        <taxon>Comamonadaceae</taxon>
    </lineage>
</organism>
<protein>
    <recommendedName>
        <fullName evidence="4">Restriction alleviation protein, Lar family</fullName>
    </recommendedName>
</protein>
<evidence type="ECO:0000313" key="2">
    <source>
        <dbReference type="EMBL" id="GHC72574.1"/>
    </source>
</evidence>
<dbReference type="Proteomes" id="UP000626210">
    <property type="component" value="Unassembled WGS sequence"/>
</dbReference>
<dbReference type="InterPro" id="IPR019908">
    <property type="entry name" value="Toxin_RalR"/>
</dbReference>
<gene>
    <name evidence="2" type="ORF">GCM10007320_08540</name>
</gene>
<name>A0ABQ3FXM9_9BURK</name>
<proteinExistence type="predicted"/>
<feature type="region of interest" description="Disordered" evidence="1">
    <location>
        <begin position="51"/>
        <end position="72"/>
    </location>
</feature>
<dbReference type="Pfam" id="PF14354">
    <property type="entry name" value="Lar_restr_allev"/>
    <property type="match status" value="1"/>
</dbReference>
<feature type="compositionally biased region" description="Basic and acidic residues" evidence="1">
    <location>
        <begin position="52"/>
        <end position="63"/>
    </location>
</feature>
<accession>A0ABQ3FXM9</accession>
<evidence type="ECO:0000313" key="3">
    <source>
        <dbReference type="Proteomes" id="UP000626210"/>
    </source>
</evidence>